<dbReference type="PANTHER" id="PTHR21197:SF0">
    <property type="entry name" value="UDP-GALACTOPYRANOSE MUTASE"/>
    <property type="match status" value="1"/>
</dbReference>
<reference evidence="2" key="1">
    <citation type="submission" date="2022-03" db="EMBL/GenBank/DDBJ databases">
        <title>Sea Food Isolates.</title>
        <authorList>
            <person name="Li c."/>
        </authorList>
    </citation>
    <scope>NUCLEOTIDE SEQUENCE</scope>
    <source>
        <strain evidence="2">19PA01SH03</strain>
    </source>
</reference>
<dbReference type="GO" id="GO:0016491">
    <property type="term" value="F:oxidoreductase activity"/>
    <property type="evidence" value="ECO:0007669"/>
    <property type="project" value="InterPro"/>
</dbReference>
<dbReference type="AlphaFoldDB" id="A0AAU6SNC8"/>
<evidence type="ECO:0000313" key="2">
    <source>
        <dbReference type="EMBL" id="XAG21454.1"/>
    </source>
</evidence>
<evidence type="ECO:0000259" key="1">
    <source>
        <dbReference type="Pfam" id="PF01593"/>
    </source>
</evidence>
<dbReference type="Pfam" id="PF01593">
    <property type="entry name" value="Amino_oxidase"/>
    <property type="match status" value="1"/>
</dbReference>
<dbReference type="InterPro" id="IPR036188">
    <property type="entry name" value="FAD/NAD-bd_sf"/>
</dbReference>
<proteinExistence type="predicted"/>
<dbReference type="InterPro" id="IPR002937">
    <property type="entry name" value="Amino_oxidase"/>
</dbReference>
<organism evidence="2">
    <name type="scientific">bacterium 19PA01SH03</name>
    <dbReference type="NCBI Taxonomy" id="2920705"/>
    <lineage>
        <taxon>Bacteria</taxon>
    </lineage>
</organism>
<name>A0AAU6SNC8_UNCXX</name>
<dbReference type="PANTHER" id="PTHR21197">
    <property type="entry name" value="UDP-GALACTOPYRANOSE MUTASE"/>
    <property type="match status" value="1"/>
</dbReference>
<dbReference type="Gene3D" id="3.50.50.60">
    <property type="entry name" value="FAD/NAD(P)-binding domain"/>
    <property type="match status" value="1"/>
</dbReference>
<dbReference type="SUPFAM" id="SSF51971">
    <property type="entry name" value="Nucleotide-binding domain"/>
    <property type="match status" value="1"/>
</dbReference>
<gene>
    <name evidence="2" type="ORF">MRN70_00905</name>
</gene>
<accession>A0AAU6SNC8</accession>
<feature type="domain" description="Amine oxidase" evidence="1">
    <location>
        <begin position="16"/>
        <end position="287"/>
    </location>
</feature>
<dbReference type="EMBL" id="CP095338">
    <property type="protein sequence ID" value="XAG21454.1"/>
    <property type="molecule type" value="Genomic_DNA"/>
</dbReference>
<dbReference type="GO" id="GO:0050660">
    <property type="term" value="F:flavin adenine dinucleotide binding"/>
    <property type="evidence" value="ECO:0007669"/>
    <property type="project" value="TreeGrafter"/>
</dbReference>
<dbReference type="GO" id="GO:0008767">
    <property type="term" value="F:UDP-galactopyranose mutase activity"/>
    <property type="evidence" value="ECO:0007669"/>
    <property type="project" value="TreeGrafter"/>
</dbReference>
<dbReference type="GO" id="GO:0005829">
    <property type="term" value="C:cytosol"/>
    <property type="evidence" value="ECO:0007669"/>
    <property type="project" value="TreeGrafter"/>
</dbReference>
<sequence length="421" mass="48726">MSVNHCKYLVVGGGVSGLMFANLVKSDDFILLEKENELGGFCRTIYQDGFIWDYAGHFFHFANEEIKSFFKSKIADDAFVLKDKVTKIFYQDSVVDFPFQTNIHQLEKEEFIECLYDLYFREEKEVYDSFLDMLYGKFGKSITEKFLKPYNEKLYACDLNSLDTDAMGRFFPYANLEQIIRNFKQQYQGSYNSTFLYPKKGAKVFVDALAQDLPENNVFLNEQVVSIDAKAKIAVTTHRRISYDYLINSMPLNRFLSTIDDIDYQHFVDRLSWNKVLVFNLGFDKTSSYNEVHWAYFPEKKYNFYRVGFYNNILDDERLSLYVEIGYGPNDDINVEAQLAATLEGLKDAGIITDHLLLSSCHIVMDPAYVHVNSELSGVKDEVKRDLESLGIYSIGRYGDWKYCSIEDSMLDAISVAKKIA</sequence>
<protein>
    <submittedName>
        <fullName evidence="2">FAD-dependent oxidoreductase</fullName>
    </submittedName>
</protein>